<feature type="non-terminal residue" evidence="2">
    <location>
        <position position="1"/>
    </location>
</feature>
<sequence length="161" mass="17880">AQLPDSQAAHRPRRRLLGRGRGRPPHLPHRRQGHAPARHLRPGDAGGRGAPEDQGAPAEAAQDLRHRARRGGDRHGGQGARQPAARPLLGGRRGQGDPPGQGRPARPRVHHRVGGRRPHGGGVQALVHRPRHLRRVRRADPGRRAGHRDRRLHRRDRARRL</sequence>
<protein>
    <submittedName>
        <fullName evidence="2">Uncharacterized protein</fullName>
    </submittedName>
</protein>
<feature type="compositionally biased region" description="Basic residues" evidence="1">
    <location>
        <begin position="128"/>
        <end position="137"/>
    </location>
</feature>
<reference evidence="2" key="1">
    <citation type="submission" date="2020-02" db="EMBL/GenBank/DDBJ databases">
        <authorList>
            <person name="Meier V. D."/>
        </authorList>
    </citation>
    <scope>NUCLEOTIDE SEQUENCE</scope>
    <source>
        <strain evidence="2">AVDCRST_MAG13</strain>
    </source>
</reference>
<evidence type="ECO:0000256" key="1">
    <source>
        <dbReference type="SAM" id="MobiDB-lite"/>
    </source>
</evidence>
<feature type="non-terminal residue" evidence="2">
    <location>
        <position position="161"/>
    </location>
</feature>
<name>A0A6J4SPT7_9ACTN</name>
<feature type="region of interest" description="Disordered" evidence="1">
    <location>
        <begin position="1"/>
        <end position="161"/>
    </location>
</feature>
<feature type="compositionally biased region" description="Basic residues" evidence="1">
    <location>
        <begin position="105"/>
        <end position="119"/>
    </location>
</feature>
<accession>A0A6J4SPT7</accession>
<organism evidence="2">
    <name type="scientific">uncultured Solirubrobacteraceae bacterium</name>
    <dbReference type="NCBI Taxonomy" id="1162706"/>
    <lineage>
        <taxon>Bacteria</taxon>
        <taxon>Bacillati</taxon>
        <taxon>Actinomycetota</taxon>
        <taxon>Thermoleophilia</taxon>
        <taxon>Solirubrobacterales</taxon>
        <taxon>Solirubrobacteraceae</taxon>
        <taxon>environmental samples</taxon>
    </lineage>
</organism>
<dbReference type="EMBL" id="CADCVO010000360">
    <property type="protein sequence ID" value="CAA9500948.1"/>
    <property type="molecule type" value="Genomic_DNA"/>
</dbReference>
<proteinExistence type="predicted"/>
<feature type="compositionally biased region" description="Basic residues" evidence="1">
    <location>
        <begin position="144"/>
        <end position="161"/>
    </location>
</feature>
<feature type="compositionally biased region" description="Basic residues" evidence="1">
    <location>
        <begin position="10"/>
        <end position="40"/>
    </location>
</feature>
<feature type="compositionally biased region" description="Basic and acidic residues" evidence="1">
    <location>
        <begin position="62"/>
        <end position="76"/>
    </location>
</feature>
<evidence type="ECO:0000313" key="2">
    <source>
        <dbReference type="EMBL" id="CAA9500948.1"/>
    </source>
</evidence>
<dbReference type="AlphaFoldDB" id="A0A6J4SPT7"/>
<gene>
    <name evidence="2" type="ORF">AVDCRST_MAG13-2248</name>
</gene>
<feature type="compositionally biased region" description="Low complexity" evidence="1">
    <location>
        <begin position="80"/>
        <end position="90"/>
    </location>
</feature>